<dbReference type="PROSITE" id="PS50902">
    <property type="entry name" value="FLAVODOXIN_LIKE"/>
    <property type="match status" value="1"/>
</dbReference>
<dbReference type="InterPro" id="IPR001094">
    <property type="entry name" value="Flavdoxin-like"/>
</dbReference>
<dbReference type="InterPro" id="IPR003097">
    <property type="entry name" value="CysJ-like_FAD-binding"/>
</dbReference>
<keyword evidence="4" id="KW-0288">FMN</keyword>
<organism evidence="12 13">
    <name type="scientific">Penicillium roqueforti (strain FM164)</name>
    <dbReference type="NCBI Taxonomy" id="1365484"/>
    <lineage>
        <taxon>Eukaryota</taxon>
        <taxon>Fungi</taxon>
        <taxon>Dikarya</taxon>
        <taxon>Ascomycota</taxon>
        <taxon>Pezizomycotina</taxon>
        <taxon>Eurotiomycetes</taxon>
        <taxon>Eurotiomycetidae</taxon>
        <taxon>Eurotiales</taxon>
        <taxon>Aspergillaceae</taxon>
        <taxon>Penicillium</taxon>
    </lineage>
</organism>
<keyword evidence="5" id="KW-0274">FAD</keyword>
<evidence type="ECO:0000256" key="1">
    <source>
        <dbReference type="ARBA" id="ARBA00001917"/>
    </source>
</evidence>
<dbReference type="PROSITE" id="PS51384">
    <property type="entry name" value="FAD_FR"/>
    <property type="match status" value="1"/>
</dbReference>
<keyword evidence="7" id="KW-0560">Oxidoreductase</keyword>
<dbReference type="PANTHER" id="PTHR19384">
    <property type="entry name" value="NITRIC OXIDE SYNTHASE-RELATED"/>
    <property type="match status" value="1"/>
</dbReference>
<dbReference type="InterPro" id="IPR029039">
    <property type="entry name" value="Flavoprotein-like_sf"/>
</dbReference>
<dbReference type="GO" id="GO:0050660">
    <property type="term" value="F:flavin adenine dinucleotide binding"/>
    <property type="evidence" value="ECO:0007669"/>
    <property type="project" value="TreeGrafter"/>
</dbReference>
<evidence type="ECO:0000259" key="11">
    <source>
        <dbReference type="PROSITE" id="PS51384"/>
    </source>
</evidence>
<accession>W6QRF5</accession>
<reference evidence="12" key="1">
    <citation type="journal article" date="2014" name="Nat. Commun.">
        <title>Multiple recent horizontal transfers of a large genomic region in cheese making fungi.</title>
        <authorList>
            <person name="Cheeseman K."/>
            <person name="Ropars J."/>
            <person name="Renault P."/>
            <person name="Dupont J."/>
            <person name="Gouzy J."/>
            <person name="Branca A."/>
            <person name="Abraham A.L."/>
            <person name="Ceppi M."/>
            <person name="Conseiller E."/>
            <person name="Debuchy R."/>
            <person name="Malagnac F."/>
            <person name="Goarin A."/>
            <person name="Silar P."/>
            <person name="Lacoste S."/>
            <person name="Sallet E."/>
            <person name="Bensimon A."/>
            <person name="Giraud T."/>
            <person name="Brygoo Y."/>
        </authorList>
    </citation>
    <scope>NUCLEOTIDE SEQUENCE [LARGE SCALE GENOMIC DNA]</scope>
    <source>
        <strain evidence="12">FM164</strain>
    </source>
</reference>
<dbReference type="InterPro" id="IPR001433">
    <property type="entry name" value="OxRdtase_FAD/NAD-bd"/>
</dbReference>
<dbReference type="InterPro" id="IPR039261">
    <property type="entry name" value="FNR_nucleotide-bd"/>
</dbReference>
<keyword evidence="6" id="KW-0521">NADP</keyword>
<evidence type="ECO:0000256" key="8">
    <source>
        <dbReference type="ARBA" id="ARBA00023797"/>
    </source>
</evidence>
<keyword evidence="13" id="KW-1185">Reference proteome</keyword>
<dbReference type="InterPro" id="IPR001709">
    <property type="entry name" value="Flavoprot_Pyr_Nucl_cyt_Rdtase"/>
</dbReference>
<dbReference type="Gene3D" id="1.20.990.10">
    <property type="entry name" value="NADPH-cytochrome p450 Reductase, Chain A, domain 3"/>
    <property type="match status" value="1"/>
</dbReference>
<evidence type="ECO:0000256" key="2">
    <source>
        <dbReference type="ARBA" id="ARBA00001974"/>
    </source>
</evidence>
<sequence length="658" mass="72983">MSPANVRAVVFWASQSGTAEALASRYASELSTAFPLGAMTANLADYDHKHMPDVPSQALLVFILSTFGDGDPPDNGTALLESLHQLRKQSANLNNVRYLIFGLGNSNYTHFNKYALDIDGMLKGMGATRLGRVGLGNDREGATEEDFVAWKNESIQQVARTLHLRPVEREYSPRIQIRPWRGGNCDTRHGVSPTVYYGEPQYAPPTADRSTTVVLPVIQAKQLMLSKEAIGESESSRECVHLEFSLEDHPSITYETGDYLCIWPVNPEQEVSALLKVLGVWNTRKNVIDIVPADDTSSSNIRIPTPTTMESLFRYFLDICGPVSRELVRGIAELTSDGDFKRRLEALTRDRDAFYEEVTLKKLTLAAVLQAATTVRDENGSAINVAVSYVLENLKKLQPRSYSISSSAAVDPRIAAITALAVSGPPRPPRETSSCPSHRFRGLASNYLLQLQKEYNRSYSRSQQPTNYYYSTAGPRGLLEGGKVFAYIRRSNFKLPPDPSTPIIMIGSGTGVSPFRAFVQERMKLKNQGCEVGKTVLLVGHRAPDQDYYYQDLWQEASKALGKRFEVYTAFSRVDTQPRQYVQDLLATKSDLVLDILAANQPKGGVMYICGSSLMANGVKKSLVEICSQGHLQSVAETAEKWVGELSRLRRLQEDSWG</sequence>
<dbReference type="InterPro" id="IPR017938">
    <property type="entry name" value="Riboflavin_synthase-like_b-brl"/>
</dbReference>
<dbReference type="GO" id="GO:0003958">
    <property type="term" value="F:NADPH-hemoprotein reductase activity"/>
    <property type="evidence" value="ECO:0007669"/>
    <property type="project" value="UniProtKB-EC"/>
</dbReference>
<dbReference type="SUPFAM" id="SSF52218">
    <property type="entry name" value="Flavoproteins"/>
    <property type="match status" value="1"/>
</dbReference>
<dbReference type="Gene3D" id="3.40.50.360">
    <property type="match status" value="1"/>
</dbReference>
<evidence type="ECO:0000313" key="12">
    <source>
        <dbReference type="EMBL" id="CDM32127.1"/>
    </source>
</evidence>
<dbReference type="EC" id="1.6.2.4" evidence="8"/>
<dbReference type="Pfam" id="PF00667">
    <property type="entry name" value="FAD_binding_1"/>
    <property type="match status" value="1"/>
</dbReference>
<feature type="domain" description="Flavodoxin-like" evidence="10">
    <location>
        <begin position="8"/>
        <end position="155"/>
    </location>
</feature>
<proteinExistence type="predicted"/>
<dbReference type="PANTHER" id="PTHR19384:SF17">
    <property type="entry name" value="NADPH--CYTOCHROME P450 REDUCTASE"/>
    <property type="match status" value="1"/>
</dbReference>
<dbReference type="InterPro" id="IPR008254">
    <property type="entry name" value="Flavodoxin/NO_synth"/>
</dbReference>
<name>W6QRF5_PENRF</name>
<keyword evidence="3" id="KW-0285">Flavoprotein</keyword>
<protein>
    <recommendedName>
        <fullName evidence="8">NADPH--hemoprotein reductase</fullName>
        <ecNumber evidence="8">1.6.2.4</ecNumber>
    </recommendedName>
</protein>
<dbReference type="OMA" id="PLQGNME"/>
<dbReference type="Pfam" id="PF00258">
    <property type="entry name" value="Flavodoxin_1"/>
    <property type="match status" value="1"/>
</dbReference>
<dbReference type="SUPFAM" id="SSF52343">
    <property type="entry name" value="Ferredoxin reductase-like, C-terminal NADP-linked domain"/>
    <property type="match status" value="1"/>
</dbReference>
<dbReference type="GO" id="GO:0010181">
    <property type="term" value="F:FMN binding"/>
    <property type="evidence" value="ECO:0007669"/>
    <property type="project" value="InterPro"/>
</dbReference>
<evidence type="ECO:0000259" key="10">
    <source>
        <dbReference type="PROSITE" id="PS50902"/>
    </source>
</evidence>
<dbReference type="OrthoDB" id="1856718at2759"/>
<evidence type="ECO:0000256" key="6">
    <source>
        <dbReference type="ARBA" id="ARBA00022857"/>
    </source>
</evidence>
<dbReference type="EMBL" id="HG792016">
    <property type="protein sequence ID" value="CDM32127.1"/>
    <property type="molecule type" value="Genomic_DNA"/>
</dbReference>
<comment type="cofactor">
    <cofactor evidence="2">
        <name>FAD</name>
        <dbReference type="ChEBI" id="CHEBI:57692"/>
    </cofactor>
</comment>
<gene>
    <name evidence="12" type="ORF">PROQFM164_S02g002278</name>
</gene>
<comment type="cofactor">
    <cofactor evidence="1">
        <name>FMN</name>
        <dbReference type="ChEBI" id="CHEBI:58210"/>
    </cofactor>
</comment>
<dbReference type="STRING" id="1365484.W6QRF5"/>
<dbReference type="Proteomes" id="UP000030686">
    <property type="component" value="Unassembled WGS sequence"/>
</dbReference>
<dbReference type="Pfam" id="PF00175">
    <property type="entry name" value="NAD_binding_1"/>
    <property type="match status" value="1"/>
</dbReference>
<dbReference type="GO" id="GO:0005829">
    <property type="term" value="C:cytosol"/>
    <property type="evidence" value="ECO:0007669"/>
    <property type="project" value="TreeGrafter"/>
</dbReference>
<evidence type="ECO:0000256" key="9">
    <source>
        <dbReference type="ARBA" id="ARBA00049342"/>
    </source>
</evidence>
<dbReference type="Gene3D" id="2.40.30.10">
    <property type="entry name" value="Translation factors"/>
    <property type="match status" value="1"/>
</dbReference>
<evidence type="ECO:0000256" key="3">
    <source>
        <dbReference type="ARBA" id="ARBA00022630"/>
    </source>
</evidence>
<dbReference type="PRINTS" id="PR00371">
    <property type="entry name" value="FPNCR"/>
</dbReference>
<evidence type="ECO:0000256" key="4">
    <source>
        <dbReference type="ARBA" id="ARBA00022643"/>
    </source>
</evidence>
<feature type="domain" description="FAD-binding FR-type" evidence="11">
    <location>
        <begin position="210"/>
        <end position="496"/>
    </location>
</feature>
<dbReference type="PRINTS" id="PR00369">
    <property type="entry name" value="FLAVODOXIN"/>
</dbReference>
<dbReference type="AlphaFoldDB" id="W6QRF5"/>
<dbReference type="InterPro" id="IPR023173">
    <property type="entry name" value="NADPH_Cyt_P450_Rdtase_alpha"/>
</dbReference>
<dbReference type="Gene3D" id="3.40.50.80">
    <property type="entry name" value="Nucleotide-binding domain of ferredoxin-NADP reductase (FNR) module"/>
    <property type="match status" value="1"/>
</dbReference>
<dbReference type="InterPro" id="IPR017927">
    <property type="entry name" value="FAD-bd_FR_type"/>
</dbReference>
<evidence type="ECO:0000256" key="7">
    <source>
        <dbReference type="ARBA" id="ARBA00023002"/>
    </source>
</evidence>
<evidence type="ECO:0000256" key="5">
    <source>
        <dbReference type="ARBA" id="ARBA00022827"/>
    </source>
</evidence>
<evidence type="ECO:0000313" key="13">
    <source>
        <dbReference type="Proteomes" id="UP000030686"/>
    </source>
</evidence>
<dbReference type="SUPFAM" id="SSF63380">
    <property type="entry name" value="Riboflavin synthase domain-like"/>
    <property type="match status" value="1"/>
</dbReference>
<comment type="catalytic activity">
    <reaction evidence="9">
        <text>2 oxidized [cytochrome P450] + NADPH = 2 reduced [cytochrome P450] + NADP(+) + H(+)</text>
        <dbReference type="Rhea" id="RHEA:24040"/>
        <dbReference type="Rhea" id="RHEA-COMP:14627"/>
        <dbReference type="Rhea" id="RHEA-COMP:14628"/>
        <dbReference type="ChEBI" id="CHEBI:15378"/>
        <dbReference type="ChEBI" id="CHEBI:55376"/>
        <dbReference type="ChEBI" id="CHEBI:57783"/>
        <dbReference type="ChEBI" id="CHEBI:58349"/>
        <dbReference type="ChEBI" id="CHEBI:60344"/>
        <dbReference type="EC" id="1.6.2.4"/>
    </reaction>
</comment>